<feature type="domain" description="Nudix hydrolase" evidence="1">
    <location>
        <begin position="34"/>
        <end position="195"/>
    </location>
</feature>
<dbReference type="EMBL" id="JAGMUV010000001">
    <property type="protein sequence ID" value="KAH7176246.1"/>
    <property type="molecule type" value="Genomic_DNA"/>
</dbReference>
<proteinExistence type="predicted"/>
<dbReference type="SUPFAM" id="SSF55811">
    <property type="entry name" value="Nudix"/>
    <property type="match status" value="1"/>
</dbReference>
<dbReference type="Gene3D" id="3.90.79.10">
    <property type="entry name" value="Nucleoside Triphosphate Pyrophosphohydrolase"/>
    <property type="match status" value="1"/>
</dbReference>
<organism evidence="2 3">
    <name type="scientific">Dactylonectria macrodidyma</name>
    <dbReference type="NCBI Taxonomy" id="307937"/>
    <lineage>
        <taxon>Eukaryota</taxon>
        <taxon>Fungi</taxon>
        <taxon>Dikarya</taxon>
        <taxon>Ascomycota</taxon>
        <taxon>Pezizomycotina</taxon>
        <taxon>Sordariomycetes</taxon>
        <taxon>Hypocreomycetidae</taxon>
        <taxon>Hypocreales</taxon>
        <taxon>Nectriaceae</taxon>
        <taxon>Dactylonectria</taxon>
    </lineage>
</organism>
<gene>
    <name evidence="2" type="ORF">EDB81DRAFT_850199</name>
</gene>
<evidence type="ECO:0000259" key="1">
    <source>
        <dbReference type="PROSITE" id="PS51462"/>
    </source>
</evidence>
<dbReference type="InterPro" id="IPR000086">
    <property type="entry name" value="NUDIX_hydrolase_dom"/>
</dbReference>
<evidence type="ECO:0000313" key="2">
    <source>
        <dbReference type="EMBL" id="KAH7176246.1"/>
    </source>
</evidence>
<evidence type="ECO:0000313" key="3">
    <source>
        <dbReference type="Proteomes" id="UP000738349"/>
    </source>
</evidence>
<comment type="caution">
    <text evidence="2">The sequence shown here is derived from an EMBL/GenBank/DDBJ whole genome shotgun (WGS) entry which is preliminary data.</text>
</comment>
<accession>A0A9P9JJ39</accession>
<dbReference type="InterPro" id="IPR015797">
    <property type="entry name" value="NUDIX_hydrolase-like_dom_sf"/>
</dbReference>
<protein>
    <recommendedName>
        <fullName evidence="1">Nudix hydrolase domain-containing protein</fullName>
    </recommendedName>
</protein>
<keyword evidence="3" id="KW-1185">Reference proteome</keyword>
<dbReference type="AlphaFoldDB" id="A0A9P9JJ39"/>
<dbReference type="Pfam" id="PF00293">
    <property type="entry name" value="NUDIX"/>
    <property type="match status" value="1"/>
</dbReference>
<reference evidence="2" key="1">
    <citation type="journal article" date="2021" name="Nat. Commun.">
        <title>Genetic determinants of endophytism in the Arabidopsis root mycobiome.</title>
        <authorList>
            <person name="Mesny F."/>
            <person name="Miyauchi S."/>
            <person name="Thiergart T."/>
            <person name="Pickel B."/>
            <person name="Atanasova L."/>
            <person name="Karlsson M."/>
            <person name="Huettel B."/>
            <person name="Barry K.W."/>
            <person name="Haridas S."/>
            <person name="Chen C."/>
            <person name="Bauer D."/>
            <person name="Andreopoulos W."/>
            <person name="Pangilinan J."/>
            <person name="LaButti K."/>
            <person name="Riley R."/>
            <person name="Lipzen A."/>
            <person name="Clum A."/>
            <person name="Drula E."/>
            <person name="Henrissat B."/>
            <person name="Kohler A."/>
            <person name="Grigoriev I.V."/>
            <person name="Martin F.M."/>
            <person name="Hacquard S."/>
        </authorList>
    </citation>
    <scope>NUCLEOTIDE SEQUENCE</scope>
    <source>
        <strain evidence="2">MPI-CAGE-AT-0147</strain>
    </source>
</reference>
<sequence length="239" mass="26423">MPPPPPNSPLSYTAHPSLLPHYNIPVSIWIVREDSRLCVGIAVLHHQGLPPPRVLLLQRSPSESFSHRWELPGGGAESHEPNLLAAAARELYEEPACAQAPSPPTWGPTRGLTPTRTRGKWRKVSFIVEVEGGGGEEKLPEVVLDPEEHQAFVWATEDEVRVGRAGGVEFRWISEEQRADVLRAFELAKTKSGPESSIDSWVLLLQSLTITAFAPPTTIAASHHDPYLAHRHTVDHLRL</sequence>
<dbReference type="Proteomes" id="UP000738349">
    <property type="component" value="Unassembled WGS sequence"/>
</dbReference>
<dbReference type="PROSITE" id="PS51462">
    <property type="entry name" value="NUDIX"/>
    <property type="match status" value="1"/>
</dbReference>
<dbReference type="OrthoDB" id="276276at2759"/>
<name>A0A9P9JJ39_9HYPO</name>
<dbReference type="CDD" id="cd02883">
    <property type="entry name" value="NUDIX_Hydrolase"/>
    <property type="match status" value="1"/>
</dbReference>